<sequence length="407" mass="46545">MECPGDPDAKADMSGDTRMAAALVPGAECWINALPDDMLLLIISRLYARQVVQTCVLSRRWRNLWRSVTRIKISHDEFDHMADTEEECNVLFKKFVNRFLMLRNPFALHDFRLWYNIPDGDDSDAGSEDANLWIHHALECNARSIEVTIQMYSLRLNPAVFTAGRFLKRLDLSNVNLLLGFFRQLEASCKELKDLFLSYCFISDVEIISKAVEVLAIDIECHFTFEEKPSISIPSLVDLFCALSDSERVPLLKNMESLETADVTLPLVDDTRQFLKSLSGVTDLDFSYKGNTLKVENNIQWCPKFNNLTTLTLSEWCLHPDLYPLIVFLRNSPNLENLTLKLKGHDLQRQSIVGGIEERSFSCEHLDSVDIVCWEVSDDDPVLDSLTELLTENGIDDDDISIRDEYF</sequence>
<dbReference type="InterPro" id="IPR053197">
    <property type="entry name" value="F-box_SCFL_complex_component"/>
</dbReference>
<organism evidence="2 3">
    <name type="scientific">Paspalum notatum var. saurae</name>
    <dbReference type="NCBI Taxonomy" id="547442"/>
    <lineage>
        <taxon>Eukaryota</taxon>
        <taxon>Viridiplantae</taxon>
        <taxon>Streptophyta</taxon>
        <taxon>Embryophyta</taxon>
        <taxon>Tracheophyta</taxon>
        <taxon>Spermatophyta</taxon>
        <taxon>Magnoliopsida</taxon>
        <taxon>Liliopsida</taxon>
        <taxon>Poales</taxon>
        <taxon>Poaceae</taxon>
        <taxon>PACMAD clade</taxon>
        <taxon>Panicoideae</taxon>
        <taxon>Andropogonodae</taxon>
        <taxon>Paspaleae</taxon>
        <taxon>Paspalinae</taxon>
        <taxon>Paspalum</taxon>
    </lineage>
</organism>
<evidence type="ECO:0000313" key="3">
    <source>
        <dbReference type="Proteomes" id="UP001341281"/>
    </source>
</evidence>
<dbReference type="PANTHER" id="PTHR34223">
    <property type="entry name" value="OS11G0201299 PROTEIN"/>
    <property type="match status" value="1"/>
</dbReference>
<accession>A0AAQ3WCT3</accession>
<reference evidence="2 3" key="1">
    <citation type="submission" date="2024-02" db="EMBL/GenBank/DDBJ databases">
        <title>High-quality chromosome-scale genome assembly of Pensacola bahiagrass (Paspalum notatum Flugge var. saurae).</title>
        <authorList>
            <person name="Vega J.M."/>
            <person name="Podio M."/>
            <person name="Orjuela J."/>
            <person name="Siena L.A."/>
            <person name="Pessino S.C."/>
            <person name="Combes M.C."/>
            <person name="Mariac C."/>
            <person name="Albertini E."/>
            <person name="Pupilli F."/>
            <person name="Ortiz J.P.A."/>
            <person name="Leblanc O."/>
        </authorList>
    </citation>
    <scope>NUCLEOTIDE SEQUENCE [LARGE SCALE GENOMIC DNA]</scope>
    <source>
        <strain evidence="2">R1</strain>
        <tissue evidence="2">Leaf</tissue>
    </source>
</reference>
<dbReference type="InterPro" id="IPR053781">
    <property type="entry name" value="F-box_AtFBL13-like"/>
</dbReference>
<dbReference type="Gene3D" id="1.20.1280.50">
    <property type="match status" value="1"/>
</dbReference>
<dbReference type="InterPro" id="IPR036047">
    <property type="entry name" value="F-box-like_dom_sf"/>
</dbReference>
<dbReference type="SUPFAM" id="SSF52058">
    <property type="entry name" value="L domain-like"/>
    <property type="match status" value="1"/>
</dbReference>
<dbReference type="PANTHER" id="PTHR34223:SF26">
    <property type="entry name" value="OS02G0188900 PROTEIN"/>
    <property type="match status" value="1"/>
</dbReference>
<dbReference type="InterPro" id="IPR001810">
    <property type="entry name" value="F-box_dom"/>
</dbReference>
<gene>
    <name evidence="2" type="ORF">U9M48_007960</name>
</gene>
<dbReference type="AlphaFoldDB" id="A0AAQ3WCT3"/>
<dbReference type="Proteomes" id="UP001341281">
    <property type="component" value="Chromosome 02"/>
</dbReference>
<dbReference type="EMBL" id="CP144746">
    <property type="protein sequence ID" value="WVZ57596.1"/>
    <property type="molecule type" value="Genomic_DNA"/>
</dbReference>
<proteinExistence type="predicted"/>
<dbReference type="SMART" id="SM00256">
    <property type="entry name" value="FBOX"/>
    <property type="match status" value="1"/>
</dbReference>
<dbReference type="Gene3D" id="3.80.10.10">
    <property type="entry name" value="Ribonuclease Inhibitor"/>
    <property type="match status" value="1"/>
</dbReference>
<dbReference type="CDD" id="cd22160">
    <property type="entry name" value="F-box_AtFBL13-like"/>
    <property type="match status" value="1"/>
</dbReference>
<dbReference type="InterPro" id="IPR032675">
    <property type="entry name" value="LRR_dom_sf"/>
</dbReference>
<keyword evidence="3" id="KW-1185">Reference proteome</keyword>
<evidence type="ECO:0000259" key="1">
    <source>
        <dbReference type="SMART" id="SM00256"/>
    </source>
</evidence>
<feature type="domain" description="F-box" evidence="1">
    <location>
        <begin position="34"/>
        <end position="73"/>
    </location>
</feature>
<protein>
    <recommendedName>
        <fullName evidence="1">F-box domain-containing protein</fullName>
    </recommendedName>
</protein>
<evidence type="ECO:0000313" key="2">
    <source>
        <dbReference type="EMBL" id="WVZ57596.1"/>
    </source>
</evidence>
<name>A0AAQ3WCT3_PASNO</name>
<dbReference type="Pfam" id="PF00646">
    <property type="entry name" value="F-box"/>
    <property type="match status" value="1"/>
</dbReference>
<dbReference type="SUPFAM" id="SSF81383">
    <property type="entry name" value="F-box domain"/>
    <property type="match status" value="1"/>
</dbReference>